<dbReference type="OrthoDB" id="10249245at2759"/>
<evidence type="ECO:0000256" key="3">
    <source>
        <dbReference type="ARBA" id="ARBA00015630"/>
    </source>
</evidence>
<organism evidence="7 8">
    <name type="scientific">Ganoderma sinense ZZ0214-1</name>
    <dbReference type="NCBI Taxonomy" id="1077348"/>
    <lineage>
        <taxon>Eukaryota</taxon>
        <taxon>Fungi</taxon>
        <taxon>Dikarya</taxon>
        <taxon>Basidiomycota</taxon>
        <taxon>Agaricomycotina</taxon>
        <taxon>Agaricomycetes</taxon>
        <taxon>Polyporales</taxon>
        <taxon>Polyporaceae</taxon>
        <taxon>Ganoderma</taxon>
    </lineage>
</organism>
<dbReference type="InterPro" id="IPR017904">
    <property type="entry name" value="ADF/Cofilin"/>
</dbReference>
<name>A0A2G8RMM4_9APHY</name>
<feature type="domain" description="ADF-H" evidence="6">
    <location>
        <begin position="15"/>
        <end position="195"/>
    </location>
</feature>
<dbReference type="CDD" id="cd11286">
    <property type="entry name" value="ADF_cofilin_like"/>
    <property type="match status" value="1"/>
</dbReference>
<evidence type="ECO:0000313" key="7">
    <source>
        <dbReference type="EMBL" id="PIL22764.1"/>
    </source>
</evidence>
<accession>A0A2G8RMM4</accession>
<evidence type="ECO:0000313" key="8">
    <source>
        <dbReference type="Proteomes" id="UP000230002"/>
    </source>
</evidence>
<dbReference type="Gene3D" id="3.40.20.10">
    <property type="entry name" value="Severin"/>
    <property type="match status" value="1"/>
</dbReference>
<dbReference type="STRING" id="1077348.A0A2G8RMM4"/>
<evidence type="ECO:0000256" key="5">
    <source>
        <dbReference type="ARBA" id="ARBA00032427"/>
    </source>
</evidence>
<dbReference type="SUPFAM" id="SSF55753">
    <property type="entry name" value="Actin depolymerizing proteins"/>
    <property type="match status" value="2"/>
</dbReference>
<dbReference type="GO" id="GO:0016363">
    <property type="term" value="C:nuclear matrix"/>
    <property type="evidence" value="ECO:0007669"/>
    <property type="project" value="UniProtKB-SubCell"/>
</dbReference>
<dbReference type="InterPro" id="IPR002108">
    <property type="entry name" value="ADF-H"/>
</dbReference>
<dbReference type="AlphaFoldDB" id="A0A2G8RMM4"/>
<dbReference type="Pfam" id="PF00241">
    <property type="entry name" value="Cofilin_ADF"/>
    <property type="match status" value="2"/>
</dbReference>
<dbReference type="PROSITE" id="PS51263">
    <property type="entry name" value="ADF_H"/>
    <property type="match status" value="1"/>
</dbReference>
<keyword evidence="8" id="KW-1185">Reference proteome</keyword>
<dbReference type="InterPro" id="IPR029006">
    <property type="entry name" value="ADF-H/Gelsolin-like_dom_sf"/>
</dbReference>
<dbReference type="GO" id="GO:0015629">
    <property type="term" value="C:actin cytoskeleton"/>
    <property type="evidence" value="ECO:0007669"/>
    <property type="project" value="InterPro"/>
</dbReference>
<dbReference type="SMART" id="SM00102">
    <property type="entry name" value="ADF"/>
    <property type="match status" value="1"/>
</dbReference>
<sequence>MRSLAVPLNPPAASGVAVNDECLTAFQDLKLGKKAKYIIYTLSKDLTEIIVEKRAEPTATYDDFVADLPEAECRWAVYDFDFEKDGGKRSKITFYSCPQDVSVFDPRASACGCLPPHAVKTEEAGHRRRAELANVIYATHAIAAIRSPDDSKVKQKMLFASSKDALRRSLVGVAAEVQGTDFSEVAYESGASRAPSYLCRKR</sequence>
<dbReference type="PANTHER" id="PTHR11913">
    <property type="entry name" value="COFILIN-RELATED"/>
    <property type="match status" value="1"/>
</dbReference>
<comment type="subcellular location">
    <subcellularLocation>
        <location evidence="1">Nucleus matrix</location>
    </subcellularLocation>
</comment>
<reference evidence="7 8" key="1">
    <citation type="journal article" date="2015" name="Sci. Rep.">
        <title>Chromosome-level genome map provides insights into diverse defense mechanisms in the medicinal fungus Ganoderma sinense.</title>
        <authorList>
            <person name="Zhu Y."/>
            <person name="Xu J."/>
            <person name="Sun C."/>
            <person name="Zhou S."/>
            <person name="Xu H."/>
            <person name="Nelson D.R."/>
            <person name="Qian J."/>
            <person name="Song J."/>
            <person name="Luo H."/>
            <person name="Xiang L."/>
            <person name="Li Y."/>
            <person name="Xu Z."/>
            <person name="Ji A."/>
            <person name="Wang L."/>
            <person name="Lu S."/>
            <person name="Hayward A."/>
            <person name="Sun W."/>
            <person name="Li X."/>
            <person name="Schwartz D.C."/>
            <person name="Wang Y."/>
            <person name="Chen S."/>
        </authorList>
    </citation>
    <scope>NUCLEOTIDE SEQUENCE [LARGE SCALE GENOMIC DNA]</scope>
    <source>
        <strain evidence="7 8">ZZ0214-1</strain>
    </source>
</reference>
<dbReference type="GO" id="GO:0030042">
    <property type="term" value="P:actin filament depolymerization"/>
    <property type="evidence" value="ECO:0007669"/>
    <property type="project" value="InterPro"/>
</dbReference>
<evidence type="ECO:0000256" key="4">
    <source>
        <dbReference type="ARBA" id="ARBA00023203"/>
    </source>
</evidence>
<comment type="caution">
    <text evidence="7">The sequence shown here is derived from an EMBL/GenBank/DDBJ whole genome shotgun (WGS) entry which is preliminary data.</text>
</comment>
<dbReference type="EMBL" id="AYKW01000069">
    <property type="protein sequence ID" value="PIL22764.1"/>
    <property type="molecule type" value="Genomic_DNA"/>
</dbReference>
<gene>
    <name evidence="7" type="ORF">GSI_15458</name>
</gene>
<evidence type="ECO:0000256" key="2">
    <source>
        <dbReference type="ARBA" id="ARBA00006844"/>
    </source>
</evidence>
<dbReference type="Proteomes" id="UP000230002">
    <property type="component" value="Unassembled WGS sequence"/>
</dbReference>
<proteinExistence type="inferred from homology"/>
<protein>
    <recommendedName>
        <fullName evidence="3">Cofilin</fullName>
    </recommendedName>
    <alternativeName>
        <fullName evidence="5">Actin-depolymerizing factor 1</fullName>
    </alternativeName>
</protein>
<comment type="similarity">
    <text evidence="2">Belongs to the actin-binding proteins ADF family.</text>
</comment>
<evidence type="ECO:0000259" key="6">
    <source>
        <dbReference type="PROSITE" id="PS51263"/>
    </source>
</evidence>
<evidence type="ECO:0000256" key="1">
    <source>
        <dbReference type="ARBA" id="ARBA00004109"/>
    </source>
</evidence>
<keyword evidence="4" id="KW-0009">Actin-binding</keyword>
<dbReference type="GO" id="GO:0003779">
    <property type="term" value="F:actin binding"/>
    <property type="evidence" value="ECO:0007669"/>
    <property type="project" value="UniProtKB-KW"/>
</dbReference>